<dbReference type="Gene3D" id="2.40.170.10">
    <property type="entry name" value="Porin, LamB type"/>
    <property type="match status" value="1"/>
</dbReference>
<dbReference type="PANTHER" id="PTHR38762">
    <property type="entry name" value="CRYPTIC OUTER MEMBRANE PORIN BGLH-RELATED"/>
    <property type="match status" value="1"/>
</dbReference>
<evidence type="ECO:0000256" key="2">
    <source>
        <dbReference type="ARBA" id="ARBA00007055"/>
    </source>
</evidence>
<accession>A0ABZ2L4N6</accession>
<keyword evidence="11" id="KW-1185">Reference proteome</keyword>
<keyword evidence="8" id="KW-0472">Membrane</keyword>
<evidence type="ECO:0000313" key="10">
    <source>
        <dbReference type="EMBL" id="WXB05702.1"/>
    </source>
</evidence>
<organism evidence="10 11">
    <name type="scientific">Pendulispora rubella</name>
    <dbReference type="NCBI Taxonomy" id="2741070"/>
    <lineage>
        <taxon>Bacteria</taxon>
        <taxon>Pseudomonadati</taxon>
        <taxon>Myxococcota</taxon>
        <taxon>Myxococcia</taxon>
        <taxon>Myxococcales</taxon>
        <taxon>Sorangiineae</taxon>
        <taxon>Pendulisporaceae</taxon>
        <taxon>Pendulispora</taxon>
    </lineage>
</organism>
<keyword evidence="6" id="KW-0406">Ion transport</keyword>
<keyword evidence="5" id="KW-0812">Transmembrane</keyword>
<dbReference type="InterPro" id="IPR036998">
    <property type="entry name" value="Porin_LamB_sf"/>
</dbReference>
<keyword evidence="7" id="KW-0626">Porin</keyword>
<evidence type="ECO:0000256" key="1">
    <source>
        <dbReference type="ARBA" id="ARBA00004571"/>
    </source>
</evidence>
<evidence type="ECO:0000313" key="11">
    <source>
        <dbReference type="Proteomes" id="UP001374803"/>
    </source>
</evidence>
<evidence type="ECO:0000256" key="4">
    <source>
        <dbReference type="ARBA" id="ARBA00022452"/>
    </source>
</evidence>
<protein>
    <submittedName>
        <fullName evidence="10">Carbohydrate porin</fullName>
    </submittedName>
</protein>
<evidence type="ECO:0000256" key="3">
    <source>
        <dbReference type="ARBA" id="ARBA00022448"/>
    </source>
</evidence>
<dbReference type="PANTHER" id="PTHR38762:SF1">
    <property type="entry name" value="CRYPTIC OUTER MEMBRANE PORIN BGLH-RELATED"/>
    <property type="match status" value="1"/>
</dbReference>
<evidence type="ECO:0000256" key="9">
    <source>
        <dbReference type="ARBA" id="ARBA00023237"/>
    </source>
</evidence>
<evidence type="ECO:0000256" key="5">
    <source>
        <dbReference type="ARBA" id="ARBA00022692"/>
    </source>
</evidence>
<sequence>MSLAALAGLGWVSPKTASADITSDRVEFFQYGRMGIGWTKSGQVIQGQSMNLTGGGLGGRLEEGDYIQPGVRFHLKKGESATDTTVDVVNDYEVFSNGAGILSDLANGEVGQLRILPQQFYVQAKNIFTPGLEIWLGSRLYRKNDIHIADYFYFNRLNGQGAGAIYTHPKFGEIDVAILEQTGSNNFFRINAGAPGGDPVYPYGYRARTIFVGQYKYPLPMRTSFVQALGEYHVVPRQQKQDEGTAANVNPPDWGAAFGLKLHLDFGGDSFNDTSIRYGMRLANGAQSGGATYNTFGVTTEEGTYKGAYGVEFVEHFVWDIDKIAGINGYFLAHYSTGARYDGIDPNAPAQPGGAAHNVNERLNYAFGIRPIIYLRDDFHLVTEATYQARKDENLAMGSAVKLSVVPTIVPAGGRSVWSRPHLRAIYTLGIYNKAAQDQLMSPFLQTVGETRLAHYVGLRAEWWF</sequence>
<dbReference type="Proteomes" id="UP001374803">
    <property type="component" value="Chromosome"/>
</dbReference>
<keyword evidence="3" id="KW-0813">Transport</keyword>
<dbReference type="SUPFAM" id="SSF56935">
    <property type="entry name" value="Porins"/>
    <property type="match status" value="1"/>
</dbReference>
<comment type="subcellular location">
    <subcellularLocation>
        <location evidence="1">Cell outer membrane</location>
        <topology evidence="1">Multi-pass membrane protein</topology>
    </subcellularLocation>
</comment>
<dbReference type="EMBL" id="CP089983">
    <property type="protein sequence ID" value="WXB05702.1"/>
    <property type="molecule type" value="Genomic_DNA"/>
</dbReference>
<keyword evidence="4" id="KW-1134">Transmembrane beta strand</keyword>
<reference evidence="10" key="1">
    <citation type="submission" date="2021-12" db="EMBL/GenBank/DDBJ databases">
        <title>Discovery of the Pendulisporaceae a myxobacterial family with distinct sporulation behavior and unique specialized metabolism.</title>
        <authorList>
            <person name="Garcia R."/>
            <person name="Popoff A."/>
            <person name="Bader C.D."/>
            <person name="Loehr J."/>
            <person name="Walesch S."/>
            <person name="Walt C."/>
            <person name="Boldt J."/>
            <person name="Bunk B."/>
            <person name="Haeckl F.J.F.P.J."/>
            <person name="Gunesch A.P."/>
            <person name="Birkelbach J."/>
            <person name="Nuebel U."/>
            <person name="Pietschmann T."/>
            <person name="Bach T."/>
            <person name="Mueller R."/>
        </authorList>
    </citation>
    <scope>NUCLEOTIDE SEQUENCE</scope>
    <source>
        <strain evidence="10">MSr11367</strain>
    </source>
</reference>
<evidence type="ECO:0000256" key="7">
    <source>
        <dbReference type="ARBA" id="ARBA00023114"/>
    </source>
</evidence>
<evidence type="ECO:0000256" key="8">
    <source>
        <dbReference type="ARBA" id="ARBA00023136"/>
    </source>
</evidence>
<evidence type="ECO:0000256" key="6">
    <source>
        <dbReference type="ARBA" id="ARBA00023065"/>
    </source>
</evidence>
<dbReference type="InterPro" id="IPR050286">
    <property type="entry name" value="G_neg_Bact_CarbUptk_Porin"/>
</dbReference>
<gene>
    <name evidence="10" type="ORF">LVJ94_00290</name>
</gene>
<comment type="similarity">
    <text evidence="2">Belongs to the porin LamB (TC 1.B.3) family.</text>
</comment>
<dbReference type="RefSeq" id="WP_394835348.1">
    <property type="nucleotide sequence ID" value="NZ_CP089929.1"/>
</dbReference>
<dbReference type="Pfam" id="PF02264">
    <property type="entry name" value="LamB"/>
    <property type="match status" value="1"/>
</dbReference>
<dbReference type="InterPro" id="IPR003192">
    <property type="entry name" value="Porin_LamB"/>
</dbReference>
<keyword evidence="9" id="KW-0998">Cell outer membrane</keyword>
<name>A0ABZ2L4N6_9BACT</name>
<proteinExistence type="inferred from homology"/>